<name>A0A1J5GPM2_9BACT</name>
<dbReference type="InterPro" id="IPR042557">
    <property type="entry name" value="SCO4226"/>
</dbReference>
<dbReference type="EMBL" id="MNYY01000111">
    <property type="protein sequence ID" value="OIP68960.1"/>
    <property type="molecule type" value="Genomic_DNA"/>
</dbReference>
<dbReference type="AlphaFoldDB" id="A0A1J5GPM2"/>
<evidence type="ECO:0008006" key="3">
    <source>
        <dbReference type="Google" id="ProtNLM"/>
    </source>
</evidence>
<dbReference type="Pfam" id="PF14026">
    <property type="entry name" value="SCO4226-like"/>
    <property type="match status" value="1"/>
</dbReference>
<accession>A0A1J5GPM2</accession>
<dbReference type="InterPro" id="IPR025336">
    <property type="entry name" value="SCO4226-like"/>
</dbReference>
<evidence type="ECO:0000313" key="1">
    <source>
        <dbReference type="EMBL" id="OIP68960.1"/>
    </source>
</evidence>
<gene>
    <name evidence="1" type="ORF">AUK42_05845</name>
</gene>
<proteinExistence type="predicted"/>
<protein>
    <recommendedName>
        <fullName evidence="3">DUF4242 domain-containing protein</fullName>
    </recommendedName>
</protein>
<sequence length="125" mass="14280">MINKDWLPVYRERRSRLIPSQLPGRLKTKEVKKMAKFLVVHPVGKELTAEAATPFAKALKANHTIDAYWIGSRYAREEGKLYCEFDAKDAESIRQVLAKAAKIAGELPTEGIYKIELMINSEDFR</sequence>
<evidence type="ECO:0000313" key="2">
    <source>
        <dbReference type="Proteomes" id="UP000182763"/>
    </source>
</evidence>
<dbReference type="Gene3D" id="3.30.70.3090">
    <property type="entry name" value="ORF SCO4226, nickel-binding ferredoxin-like monomer"/>
    <property type="match status" value="1"/>
</dbReference>
<reference evidence="1 2" key="1">
    <citation type="journal article" date="2016" name="Environ. Microbiol.">
        <title>Genomic resolution of a cold subsurface aquifer community provides metabolic insights for novel microbes adapted to high CO concentrations.</title>
        <authorList>
            <person name="Probst A.J."/>
            <person name="Castelle C.J."/>
            <person name="Singh A."/>
            <person name="Brown C.T."/>
            <person name="Anantharaman K."/>
            <person name="Sharon I."/>
            <person name="Hug L.A."/>
            <person name="Burstein D."/>
            <person name="Emerson J.B."/>
            <person name="Thomas B.C."/>
            <person name="Banfield J.F."/>
        </authorList>
    </citation>
    <scope>NUCLEOTIDE SEQUENCE [LARGE SCALE GENOMIC DNA]</scope>
    <source>
        <strain evidence="1">CG2_30_33_13</strain>
    </source>
</reference>
<comment type="caution">
    <text evidence="1">The sequence shown here is derived from an EMBL/GenBank/DDBJ whole genome shotgun (WGS) entry which is preliminary data.</text>
</comment>
<dbReference type="STRING" id="1805029.AUK42_05845"/>
<organism evidence="1 2">
    <name type="scientific">Candidatus Infernicultor aquiphilus</name>
    <dbReference type="NCBI Taxonomy" id="1805029"/>
    <lineage>
        <taxon>Bacteria</taxon>
        <taxon>Pseudomonadati</taxon>
        <taxon>Atribacterota</taxon>
        <taxon>Candidatus Phoenicimicrobiia</taxon>
        <taxon>Candidatus Pheonicimicrobiales</taxon>
        <taxon>Candidatus Phoenicimicrobiaceae</taxon>
        <taxon>Candidatus Infernicultor</taxon>
    </lineage>
</organism>
<dbReference type="Proteomes" id="UP000182763">
    <property type="component" value="Unassembled WGS sequence"/>
</dbReference>